<accession>A0A4U6X796</accession>
<proteinExistence type="predicted"/>
<keyword evidence="1" id="KW-0812">Transmembrane</keyword>
<dbReference type="Proteomes" id="UP000310108">
    <property type="component" value="Unassembled WGS sequence"/>
</dbReference>
<keyword evidence="1" id="KW-0472">Membrane</keyword>
<dbReference type="AlphaFoldDB" id="A0A4U6X796"/>
<evidence type="ECO:0000256" key="1">
    <source>
        <dbReference type="SAM" id="Phobius"/>
    </source>
</evidence>
<evidence type="ECO:0000313" key="2">
    <source>
        <dbReference type="EMBL" id="TKW51348.1"/>
    </source>
</evidence>
<dbReference type="EMBL" id="PJEX01000312">
    <property type="protein sequence ID" value="TKW51348.1"/>
    <property type="molecule type" value="Genomic_DNA"/>
</dbReference>
<comment type="caution">
    <text evidence="2">The sequence shown here is derived from an EMBL/GenBank/DDBJ whole genome shotgun (WGS) entry which is preliminary data.</text>
</comment>
<feature type="transmembrane region" description="Helical" evidence="1">
    <location>
        <begin position="12"/>
        <end position="37"/>
    </location>
</feature>
<sequence>MTQRDSKEGCCKAVPVAVSVAVPVAVAFAVAVAASVVTPITRFPLLSPCPFGRGNNLGPAIR</sequence>
<organism evidence="2 3">
    <name type="scientific">Colletotrichum tanaceti</name>
    <dbReference type="NCBI Taxonomy" id="1306861"/>
    <lineage>
        <taxon>Eukaryota</taxon>
        <taxon>Fungi</taxon>
        <taxon>Dikarya</taxon>
        <taxon>Ascomycota</taxon>
        <taxon>Pezizomycotina</taxon>
        <taxon>Sordariomycetes</taxon>
        <taxon>Hypocreomycetidae</taxon>
        <taxon>Glomerellales</taxon>
        <taxon>Glomerellaceae</taxon>
        <taxon>Colletotrichum</taxon>
        <taxon>Colletotrichum destructivum species complex</taxon>
    </lineage>
</organism>
<keyword evidence="1" id="KW-1133">Transmembrane helix</keyword>
<gene>
    <name evidence="2" type="ORF">CTA1_5660</name>
</gene>
<keyword evidence="3" id="KW-1185">Reference proteome</keyword>
<evidence type="ECO:0000313" key="3">
    <source>
        <dbReference type="Proteomes" id="UP000310108"/>
    </source>
</evidence>
<protein>
    <submittedName>
        <fullName evidence="2">Uncharacterized protein</fullName>
    </submittedName>
</protein>
<name>A0A4U6X796_9PEZI</name>
<reference evidence="2 3" key="1">
    <citation type="journal article" date="2019" name="PLoS ONE">
        <title>Comparative genome analysis indicates high evolutionary potential of pathogenicity genes in Colletotrichum tanaceti.</title>
        <authorList>
            <person name="Lelwala R.V."/>
            <person name="Korhonen P.K."/>
            <person name="Young N.D."/>
            <person name="Scott J.B."/>
            <person name="Ades P.A."/>
            <person name="Gasser R.B."/>
            <person name="Taylor P.W.J."/>
        </authorList>
    </citation>
    <scope>NUCLEOTIDE SEQUENCE [LARGE SCALE GENOMIC DNA]</scope>
    <source>
        <strain evidence="2">BRIP57314</strain>
    </source>
</reference>